<dbReference type="EMBL" id="VZOJ01000013">
    <property type="protein sequence ID" value="KAB0643350.1"/>
    <property type="molecule type" value="Genomic_DNA"/>
</dbReference>
<dbReference type="Pfam" id="PF05930">
    <property type="entry name" value="Phage_AlpA"/>
    <property type="match status" value="1"/>
</dbReference>
<dbReference type="GeneID" id="99790302"/>
<reference evidence="1 2" key="1">
    <citation type="submission" date="2019-09" db="EMBL/GenBank/DDBJ databases">
        <title>Draft genome sequences of 48 bacterial type strains from the CCUG.</title>
        <authorList>
            <person name="Tunovic T."/>
            <person name="Pineiro-Iglesias B."/>
            <person name="Unosson C."/>
            <person name="Inganas E."/>
            <person name="Ohlen M."/>
            <person name="Cardew S."/>
            <person name="Jensie-Markopoulos S."/>
            <person name="Salva-Serra F."/>
            <person name="Jaen-Luchoro D."/>
            <person name="Karlsson R."/>
            <person name="Svensson-Stadler L."/>
            <person name="Chun J."/>
            <person name="Moore E."/>
        </authorList>
    </citation>
    <scope>NUCLEOTIDE SEQUENCE [LARGE SCALE GENOMIC DNA]</scope>
    <source>
        <strain evidence="1 2">CCUG 54555</strain>
    </source>
</reference>
<dbReference type="Proteomes" id="UP000430232">
    <property type="component" value="Unassembled WGS sequence"/>
</dbReference>
<organism evidence="1 2">
    <name type="scientific">Burkholderia latens</name>
    <dbReference type="NCBI Taxonomy" id="488446"/>
    <lineage>
        <taxon>Bacteria</taxon>
        <taxon>Pseudomonadati</taxon>
        <taxon>Pseudomonadota</taxon>
        <taxon>Betaproteobacteria</taxon>
        <taxon>Burkholderiales</taxon>
        <taxon>Burkholderiaceae</taxon>
        <taxon>Burkholderia</taxon>
        <taxon>Burkholderia cepacia complex</taxon>
    </lineage>
</organism>
<dbReference type="AlphaFoldDB" id="A0A6H9SQU2"/>
<gene>
    <name evidence="1" type="ORF">F7R21_07500</name>
</gene>
<dbReference type="RefSeq" id="WP_151063671.1">
    <property type="nucleotide sequence ID" value="NZ_CABVPL010000019.1"/>
</dbReference>
<dbReference type="OrthoDB" id="8548202at2"/>
<protein>
    <submittedName>
        <fullName evidence="1">AlpA family phage regulatory protein</fullName>
    </submittedName>
</protein>
<comment type="caution">
    <text evidence="1">The sequence shown here is derived from an EMBL/GenBank/DDBJ whole genome shotgun (WGS) entry which is preliminary data.</text>
</comment>
<evidence type="ECO:0000313" key="2">
    <source>
        <dbReference type="Proteomes" id="UP000430232"/>
    </source>
</evidence>
<dbReference type="InterPro" id="IPR010260">
    <property type="entry name" value="AlpA"/>
</dbReference>
<evidence type="ECO:0000313" key="1">
    <source>
        <dbReference type="EMBL" id="KAB0643350.1"/>
    </source>
</evidence>
<sequence length="88" mass="10058">MATKDHKSASRDCVQATTPQSLPFDGFTRWSSLKYFIPLSREAVRLRELAGRFPERVQLGSPRCVAWPNREIHRWLADPAGYRALESA</sequence>
<keyword evidence="2" id="KW-1185">Reference proteome</keyword>
<accession>A0A6H9SQU2</accession>
<name>A0A6H9SQU2_9BURK</name>
<proteinExistence type="predicted"/>